<comment type="caution">
    <text evidence="1">The sequence shown here is derived from an EMBL/GenBank/DDBJ whole genome shotgun (WGS) entry which is preliminary data.</text>
</comment>
<accession>A0A316E7A8</accession>
<dbReference type="AlphaFoldDB" id="A0A316E7A8"/>
<gene>
    <name evidence="1" type="ORF">LX92_00669</name>
</gene>
<protein>
    <submittedName>
        <fullName evidence="1">Uncharacterized protein</fullName>
    </submittedName>
</protein>
<proteinExistence type="predicted"/>
<dbReference type="Proteomes" id="UP000245667">
    <property type="component" value="Unassembled WGS sequence"/>
</dbReference>
<evidence type="ECO:0000313" key="1">
    <source>
        <dbReference type="EMBL" id="PWK25925.1"/>
    </source>
</evidence>
<sequence length="58" mass="6474">MFYLTGHVSGTTSVILGWNNELNIGFLHEISTISSRIKTLSTVHLRNVLNKNPLDFSS</sequence>
<name>A0A316E7A8_9FLAO</name>
<reference evidence="1 2" key="1">
    <citation type="submission" date="2018-05" db="EMBL/GenBank/DDBJ databases">
        <title>Genomic Encyclopedia of Archaeal and Bacterial Type Strains, Phase II (KMG-II): from individual species to whole genera.</title>
        <authorList>
            <person name="Goeker M."/>
        </authorList>
    </citation>
    <scope>NUCLEOTIDE SEQUENCE [LARGE SCALE GENOMIC DNA]</scope>
    <source>
        <strain evidence="1 2">DSM 23514</strain>
    </source>
</reference>
<organism evidence="1 2">
    <name type="scientific">Maribacter polysiphoniae</name>
    <dbReference type="NCBI Taxonomy" id="429344"/>
    <lineage>
        <taxon>Bacteria</taxon>
        <taxon>Pseudomonadati</taxon>
        <taxon>Bacteroidota</taxon>
        <taxon>Flavobacteriia</taxon>
        <taxon>Flavobacteriales</taxon>
        <taxon>Flavobacteriaceae</taxon>
        <taxon>Maribacter</taxon>
    </lineage>
</organism>
<dbReference type="EMBL" id="QGGQ01000001">
    <property type="protein sequence ID" value="PWK25925.1"/>
    <property type="molecule type" value="Genomic_DNA"/>
</dbReference>
<evidence type="ECO:0000313" key="2">
    <source>
        <dbReference type="Proteomes" id="UP000245667"/>
    </source>
</evidence>